<evidence type="ECO:0000259" key="1">
    <source>
        <dbReference type="Pfam" id="PF12697"/>
    </source>
</evidence>
<dbReference type="PANTHER" id="PTHR37946:SF1">
    <property type="entry name" value="SLL1969 PROTEIN"/>
    <property type="match status" value="1"/>
</dbReference>
<evidence type="ECO:0000313" key="3">
    <source>
        <dbReference type="Proteomes" id="UP000606115"/>
    </source>
</evidence>
<gene>
    <name evidence="2" type="ORF">GCM10007173_20400</name>
</gene>
<name>A0ABQ2DLF6_9MICC</name>
<keyword evidence="3" id="KW-1185">Reference proteome</keyword>
<dbReference type="EMBL" id="BMKX01000004">
    <property type="protein sequence ID" value="GGJ61526.1"/>
    <property type="molecule type" value="Genomic_DNA"/>
</dbReference>
<evidence type="ECO:0000313" key="2">
    <source>
        <dbReference type="EMBL" id="GGJ61526.1"/>
    </source>
</evidence>
<organism evidence="2 3">
    <name type="scientific">Glutamicibacter ardleyensis</name>
    <dbReference type="NCBI Taxonomy" id="225894"/>
    <lineage>
        <taxon>Bacteria</taxon>
        <taxon>Bacillati</taxon>
        <taxon>Actinomycetota</taxon>
        <taxon>Actinomycetes</taxon>
        <taxon>Micrococcales</taxon>
        <taxon>Micrococcaceae</taxon>
        <taxon>Glutamicibacter</taxon>
    </lineage>
</organism>
<dbReference type="SUPFAM" id="SSF53474">
    <property type="entry name" value="alpha/beta-Hydrolases"/>
    <property type="match status" value="1"/>
</dbReference>
<comment type="caution">
    <text evidence="2">The sequence shown here is derived from an EMBL/GenBank/DDBJ whole genome shotgun (WGS) entry which is preliminary data.</text>
</comment>
<sequence length="233" mass="25466">MKSMLQRGEQAFAWLLDYLYAGAWQLRALLPSKLAKQLPTSSDAQVEQIVLVPGIWESWQFMLPLARDLHQAGHRVHVVPALGYNRGTVPAMSEVVAQYLAKADLQEVVLVAHSKGGLIGKHLMAASTQGYRINRMIAISTPFSGSSYARYAPIRSLRALSPNDTGVLKLAANLSVNARIISIFSRFDPHIPGGSELAGATNIKLETMGHFRLLNDQRLKQAVCEHLSSTGPA</sequence>
<proteinExistence type="predicted"/>
<dbReference type="InterPro" id="IPR029058">
    <property type="entry name" value="AB_hydrolase_fold"/>
</dbReference>
<feature type="domain" description="AB hydrolase-1" evidence="1">
    <location>
        <begin position="49"/>
        <end position="155"/>
    </location>
</feature>
<dbReference type="Proteomes" id="UP000606115">
    <property type="component" value="Unassembled WGS sequence"/>
</dbReference>
<reference evidence="3" key="1">
    <citation type="journal article" date="2019" name="Int. J. Syst. Evol. Microbiol.">
        <title>The Global Catalogue of Microorganisms (GCM) 10K type strain sequencing project: providing services to taxonomists for standard genome sequencing and annotation.</title>
        <authorList>
            <consortium name="The Broad Institute Genomics Platform"/>
            <consortium name="The Broad Institute Genome Sequencing Center for Infectious Disease"/>
            <person name="Wu L."/>
            <person name="Ma J."/>
        </authorList>
    </citation>
    <scope>NUCLEOTIDE SEQUENCE [LARGE SCALE GENOMIC DNA]</scope>
    <source>
        <strain evidence="3">CGMCC 1.3685</strain>
    </source>
</reference>
<accession>A0ABQ2DLF6</accession>
<protein>
    <recommendedName>
        <fullName evidence="1">AB hydrolase-1 domain-containing protein</fullName>
    </recommendedName>
</protein>
<dbReference type="Gene3D" id="3.40.50.1820">
    <property type="entry name" value="alpha/beta hydrolase"/>
    <property type="match status" value="1"/>
</dbReference>
<dbReference type="PANTHER" id="PTHR37946">
    <property type="entry name" value="SLL1969 PROTEIN"/>
    <property type="match status" value="1"/>
</dbReference>
<dbReference type="Pfam" id="PF12697">
    <property type="entry name" value="Abhydrolase_6"/>
    <property type="match status" value="1"/>
</dbReference>
<dbReference type="InterPro" id="IPR000073">
    <property type="entry name" value="AB_hydrolase_1"/>
</dbReference>